<dbReference type="InterPro" id="IPR058922">
    <property type="entry name" value="WHD_DRP"/>
</dbReference>
<dbReference type="InterPro" id="IPR044974">
    <property type="entry name" value="Disease_R_plants"/>
</dbReference>
<feature type="compositionally biased region" description="Polar residues" evidence="7">
    <location>
        <begin position="1063"/>
        <end position="1117"/>
    </location>
</feature>
<evidence type="ECO:0000256" key="3">
    <source>
        <dbReference type="ARBA" id="ARBA00022737"/>
    </source>
</evidence>
<dbReference type="SUPFAM" id="SSF52540">
    <property type="entry name" value="P-loop containing nucleoside triphosphate hydrolases"/>
    <property type="match status" value="1"/>
</dbReference>
<evidence type="ECO:0000256" key="5">
    <source>
        <dbReference type="ARBA" id="ARBA00022821"/>
    </source>
</evidence>
<evidence type="ECO:0000259" key="8">
    <source>
        <dbReference type="Pfam" id="PF18052"/>
    </source>
</evidence>
<gene>
    <name evidence="11" type="ORF">U9M48_036830</name>
</gene>
<evidence type="ECO:0000259" key="10">
    <source>
        <dbReference type="Pfam" id="PF23598"/>
    </source>
</evidence>
<dbReference type="EMBL" id="CP144752">
    <property type="protein sequence ID" value="WVZ90537.1"/>
    <property type="molecule type" value="Genomic_DNA"/>
</dbReference>
<reference evidence="11 12" key="1">
    <citation type="submission" date="2024-02" db="EMBL/GenBank/DDBJ databases">
        <title>High-quality chromosome-scale genome assembly of Pensacola bahiagrass (Paspalum notatum Flugge var. saurae).</title>
        <authorList>
            <person name="Vega J.M."/>
            <person name="Podio M."/>
            <person name="Orjuela J."/>
            <person name="Siena L.A."/>
            <person name="Pessino S.C."/>
            <person name="Combes M.C."/>
            <person name="Mariac C."/>
            <person name="Albertini E."/>
            <person name="Pupilli F."/>
            <person name="Ortiz J.P.A."/>
            <person name="Leblanc O."/>
        </authorList>
    </citation>
    <scope>NUCLEOTIDE SEQUENCE [LARGE SCALE GENOMIC DNA]</scope>
    <source>
        <strain evidence="11">R1</strain>
        <tissue evidence="11">Leaf</tissue>
    </source>
</reference>
<keyword evidence="4" id="KW-0547">Nucleotide-binding</keyword>
<dbReference type="Pfam" id="PF23559">
    <property type="entry name" value="WHD_DRP"/>
    <property type="match status" value="1"/>
</dbReference>
<dbReference type="SUPFAM" id="SSF52058">
    <property type="entry name" value="L domain-like"/>
    <property type="match status" value="2"/>
</dbReference>
<feature type="compositionally biased region" description="Polar residues" evidence="7">
    <location>
        <begin position="1123"/>
        <end position="1143"/>
    </location>
</feature>
<evidence type="ECO:0000259" key="9">
    <source>
        <dbReference type="Pfam" id="PF23559"/>
    </source>
</evidence>
<sequence>MAELASGAVRSLLGLLRNEALLLSRVGSDVEFIKEEMESMHSFLEHLARTAPPAGGHDEQVRTWMKQVRDLAYDCSNCIDLYLRRNDPAVYRAGGGRRRYLWWASWLLQKMITQHNAAIRLRELKERARDVGNRRMRYGVEIPRKEAVALRSQDALSIQGGEEGEEEEKREAAVVANCSADPRQRPLERPCLLEDYCAEKLDSWLGLQAETKDITSIAIAGANITPESLNLATTHTPYWINLSELHNAWDVPMLSWEILTYILLQFDDRNVGEGTPCGQAYHYKCGIKKEMLDVIDDDDIDKKIEGIKSKIVQVDERKIGGGMDIKKLGEENKSLGILLHVLKLERNETIKWEDLSSSDDYMGQVAATLKFRMEGKSKTKISLDVTQYIDILRKVFPASSQPQLGLGLATTGGEDHINEVIVPFLKNINEIIHKQLTTSPRQQLQAANSAPTTDDQVLTSAIDAATKETNKGIITEAATINDTKKKMDKISSRIKYMMIIKGIVDKIRPHLENKKALIILQDDQDYVSIKDDKFDAFPWEETIKALNLLGCAPGSAVIVSTKNIQKAKEFCNPRREPIACSLAGFYLDIVFQLTEQQIGGSGYDPCILCKILDKCHPHEFCMKMLLYALHANPKRSNEELQKLLQDLGVTQNTFDCKTKTMIRFSYKDLPREYKTCLLYLAIFPQGHIIRRSTLIGRWVTEGLITKQDWRTAVVYAERCLDALIKRGLVLPCDIGAAGKVKSCMVGYEVHGFITKVATKENIMDARLSDLWARHFSIFSGLRLRTSDSIDKFVQNLPNYSPQLPLLKVLDLEGTNCFDNNQYCLKDICNKILLLKYLSLRRTNVSHLPREINNLHELEVLDIRQTKVPKHATRHVLLLKLRRFMANRTDPGMNYGNSRCSPVQIPLKISKMENLEVLSNVRASGTGSELRDIRHLWQLRELGVAIQDKRDHLDNLLRAVGDLKDCLGLRHGAYNGKKLTFKGAEFSGLKYFLIDGTDNMTGIQESMVETDIEFQDGAAVELEKIVLSCTNIRSLSGIDNLPELKELELKGNEFLHSFLGEGSASRQNNESLDLEQNTQSKAPEQNTEGGRAPEQSTESSDPEQQNTQDRTPEQNTESRAADQTIESQSPEQNTKSRAPEQSSFTFNKEKFKNLKYFCLEHSKMTKIVFEDGAAPELKKIALSLTNTGSKVTGVKDLPKLKDADLKGDKFLLSFFHSADKIAKVTLRDTQLNQADMDILAKKPNLCCLELLDGSYNDENGLTFKNNDFPKLGQLIVDCPRIMSISFTQGSAPKLEKIVWSFTEMKSLSGIGNLLKLKEIECMGDQIPHQVRKDIAAHKERPVFTHKKPQQQCQPKEEEENCDACFPPISRFMKIKNQR</sequence>
<dbReference type="PANTHER" id="PTHR23155:SF1062">
    <property type="entry name" value="OS11G0579400 PROTEIN"/>
    <property type="match status" value="1"/>
</dbReference>
<feature type="domain" description="Disease resistance R13L4/SHOC-2-like LRR" evidence="10">
    <location>
        <begin position="789"/>
        <end position="1051"/>
    </location>
</feature>
<name>A0AAQ3XBM4_PASNO</name>
<evidence type="ECO:0000256" key="2">
    <source>
        <dbReference type="ARBA" id="ARBA00022614"/>
    </source>
</evidence>
<dbReference type="Pfam" id="PF18052">
    <property type="entry name" value="Rx_N"/>
    <property type="match status" value="1"/>
</dbReference>
<keyword evidence="12" id="KW-1185">Reference proteome</keyword>
<evidence type="ECO:0000256" key="4">
    <source>
        <dbReference type="ARBA" id="ARBA00022741"/>
    </source>
</evidence>
<dbReference type="InterPro" id="IPR038005">
    <property type="entry name" value="RX-like_CC"/>
</dbReference>
<dbReference type="InterPro" id="IPR036388">
    <property type="entry name" value="WH-like_DNA-bd_sf"/>
</dbReference>
<dbReference type="InterPro" id="IPR027417">
    <property type="entry name" value="P-loop_NTPase"/>
</dbReference>
<evidence type="ECO:0000256" key="6">
    <source>
        <dbReference type="ARBA" id="ARBA00023054"/>
    </source>
</evidence>
<protein>
    <recommendedName>
        <fullName evidence="13">Rx N-terminal domain-containing protein</fullName>
    </recommendedName>
</protein>
<dbReference type="GO" id="GO:0000166">
    <property type="term" value="F:nucleotide binding"/>
    <property type="evidence" value="ECO:0007669"/>
    <property type="project" value="UniProtKB-KW"/>
</dbReference>
<evidence type="ECO:0000256" key="1">
    <source>
        <dbReference type="ARBA" id="ARBA00008894"/>
    </source>
</evidence>
<dbReference type="PANTHER" id="PTHR23155">
    <property type="entry name" value="DISEASE RESISTANCE PROTEIN RP"/>
    <property type="match status" value="1"/>
</dbReference>
<dbReference type="CDD" id="cd14798">
    <property type="entry name" value="RX-CC_like"/>
    <property type="match status" value="1"/>
</dbReference>
<comment type="similarity">
    <text evidence="1">Belongs to the disease resistance NB-LRR family.</text>
</comment>
<dbReference type="InterPro" id="IPR055414">
    <property type="entry name" value="LRR_R13L4/SHOC2-like"/>
</dbReference>
<keyword evidence="5" id="KW-0611">Plant defense</keyword>
<proteinExistence type="inferred from homology"/>
<feature type="domain" description="Disease resistance protein winged helix" evidence="9">
    <location>
        <begin position="682"/>
        <end position="751"/>
    </location>
</feature>
<evidence type="ECO:0000313" key="11">
    <source>
        <dbReference type="EMBL" id="WVZ90537.1"/>
    </source>
</evidence>
<dbReference type="GO" id="GO:0002758">
    <property type="term" value="P:innate immune response-activating signaling pathway"/>
    <property type="evidence" value="ECO:0007669"/>
    <property type="project" value="UniProtKB-ARBA"/>
</dbReference>
<evidence type="ECO:0000256" key="7">
    <source>
        <dbReference type="SAM" id="MobiDB-lite"/>
    </source>
</evidence>
<dbReference type="Proteomes" id="UP001341281">
    <property type="component" value="Chromosome 08"/>
</dbReference>
<dbReference type="InterPro" id="IPR041118">
    <property type="entry name" value="Rx_N"/>
</dbReference>
<dbReference type="InterPro" id="IPR032675">
    <property type="entry name" value="LRR_dom_sf"/>
</dbReference>
<keyword evidence="3" id="KW-0677">Repeat</keyword>
<evidence type="ECO:0000313" key="12">
    <source>
        <dbReference type="Proteomes" id="UP001341281"/>
    </source>
</evidence>
<accession>A0AAQ3XBM4</accession>
<organism evidence="11 12">
    <name type="scientific">Paspalum notatum var. saurae</name>
    <dbReference type="NCBI Taxonomy" id="547442"/>
    <lineage>
        <taxon>Eukaryota</taxon>
        <taxon>Viridiplantae</taxon>
        <taxon>Streptophyta</taxon>
        <taxon>Embryophyta</taxon>
        <taxon>Tracheophyta</taxon>
        <taxon>Spermatophyta</taxon>
        <taxon>Magnoliopsida</taxon>
        <taxon>Liliopsida</taxon>
        <taxon>Poales</taxon>
        <taxon>Poaceae</taxon>
        <taxon>PACMAD clade</taxon>
        <taxon>Panicoideae</taxon>
        <taxon>Andropogonodae</taxon>
        <taxon>Paspaleae</taxon>
        <taxon>Paspalinae</taxon>
        <taxon>Paspalum</taxon>
    </lineage>
</organism>
<feature type="domain" description="Disease resistance N-terminal" evidence="8">
    <location>
        <begin position="7"/>
        <end position="85"/>
    </location>
</feature>
<dbReference type="Pfam" id="PF23598">
    <property type="entry name" value="LRR_14"/>
    <property type="match status" value="1"/>
</dbReference>
<dbReference type="Gene3D" id="3.80.10.10">
    <property type="entry name" value="Ribonuclease Inhibitor"/>
    <property type="match status" value="2"/>
</dbReference>
<keyword evidence="2" id="KW-0433">Leucine-rich repeat</keyword>
<dbReference type="GO" id="GO:0042742">
    <property type="term" value="P:defense response to bacterium"/>
    <property type="evidence" value="ECO:0007669"/>
    <property type="project" value="UniProtKB-ARBA"/>
</dbReference>
<keyword evidence="6" id="KW-0175">Coiled coil</keyword>
<dbReference type="GO" id="GO:0009626">
    <property type="term" value="P:plant-type hypersensitive response"/>
    <property type="evidence" value="ECO:0007669"/>
    <property type="project" value="UniProtKB-ARBA"/>
</dbReference>
<dbReference type="Gene3D" id="1.10.10.10">
    <property type="entry name" value="Winged helix-like DNA-binding domain superfamily/Winged helix DNA-binding domain"/>
    <property type="match status" value="1"/>
</dbReference>
<feature type="region of interest" description="Disordered" evidence="7">
    <location>
        <begin position="1063"/>
        <end position="1143"/>
    </location>
</feature>
<dbReference type="FunFam" id="1.10.10.10:FF:000322">
    <property type="entry name" value="Probable disease resistance protein At1g63360"/>
    <property type="match status" value="1"/>
</dbReference>
<evidence type="ECO:0008006" key="13">
    <source>
        <dbReference type="Google" id="ProtNLM"/>
    </source>
</evidence>
<dbReference type="Gene3D" id="1.20.5.4130">
    <property type="match status" value="1"/>
</dbReference>